<evidence type="ECO:0008006" key="4">
    <source>
        <dbReference type="Google" id="ProtNLM"/>
    </source>
</evidence>
<dbReference type="InterPro" id="IPR011042">
    <property type="entry name" value="6-blade_b-propeller_TolB-like"/>
</dbReference>
<dbReference type="KEGG" id="mpro:BJP34_24165"/>
<keyword evidence="1" id="KW-0472">Membrane</keyword>
<organism evidence="2 3">
    <name type="scientific">Moorena producens PAL-8-15-08-1</name>
    <dbReference type="NCBI Taxonomy" id="1458985"/>
    <lineage>
        <taxon>Bacteria</taxon>
        <taxon>Bacillati</taxon>
        <taxon>Cyanobacteriota</taxon>
        <taxon>Cyanophyceae</taxon>
        <taxon>Coleofasciculales</taxon>
        <taxon>Coleofasciculaceae</taxon>
        <taxon>Moorena</taxon>
    </lineage>
</organism>
<dbReference type="Gene3D" id="2.120.10.30">
    <property type="entry name" value="TolB, C-terminal domain"/>
    <property type="match status" value="1"/>
</dbReference>
<gene>
    <name evidence="2" type="ORF">BJP34_24165</name>
</gene>
<dbReference type="STRING" id="1458985.BJP34_24165"/>
<keyword evidence="1" id="KW-1133">Transmembrane helix</keyword>
<feature type="transmembrane region" description="Helical" evidence="1">
    <location>
        <begin position="7"/>
        <end position="28"/>
    </location>
</feature>
<proteinExistence type="predicted"/>
<evidence type="ECO:0000256" key="1">
    <source>
        <dbReference type="SAM" id="Phobius"/>
    </source>
</evidence>
<dbReference type="AlphaFoldDB" id="A0A1D8TWT7"/>
<dbReference type="OrthoDB" id="3644774at2"/>
<dbReference type="SUPFAM" id="SSF101898">
    <property type="entry name" value="NHL repeat"/>
    <property type="match status" value="1"/>
</dbReference>
<protein>
    <recommendedName>
        <fullName evidence="4">SMP-30/Gluconolactonase/LRE-like region domain-containing protein</fullName>
    </recommendedName>
</protein>
<dbReference type="Proteomes" id="UP000177870">
    <property type="component" value="Chromosome"/>
</dbReference>
<dbReference type="SUPFAM" id="SSF50969">
    <property type="entry name" value="YVTN repeat-like/Quinoprotein amine dehydrogenase"/>
    <property type="match status" value="1"/>
</dbReference>
<sequence>MSIRIPEWQYAAIVPVIAVLVIIAHSVISNNDTITAESNPSQRLTYTTSWIGNTYGPGGELPGKGKHVQLSILGMAVSPDGTVYANAPWDEAGREGGVYKNGDVLGQLDATHGWGRSGGTAIAVNDNYIYMAMRQTGRYGVGYPNSDDKWYCVRRYNRSNYKGAKFKGGKGYDKSMLILNTNQGLIRGIAADNSRLYVSDTPNNKIKVYDAHTMKPVKEWSVNKPGKLALDKTGSLWVIQNKTKTILKLNIETGKVQGKIDSVRIPTAIVVDNQNRLLVGDGGPDNQIKIFKNLDSSGNPTPDGTFGVKGGIYAGSPQEIGKIRPLHFNSITGIGVDQDNNIYVASDPSRIYAWQAGGLTVDSYKLDGTLNWKLQGLLFIDIPDIDPADETVVHTKNQQFKLDYSKSSGQEWTHVAHTVNPFKYPNDNRIKKTIKHNAGAMIRRVKGRKLMFTNSMYTESAGIHVYRFNPATDGEVAIPTASFWGSQLDYRYWQDKNGNGQEEQAEQGEYNQGQNYRGWAFWPDDDGNIWIGTSTNGIKKLSLKGFDSYGSPIYDINQQQSFDMPKEFKIIQRLEYHPKTDTMYIAGYSPTFDKRGDWGLIGNRAVKYINWSKAPQKAGEVVIAYNQKSEGVRPDLPKSMAVSGDYLFVGYVDNSYEKDPNRYAKVRVYDFRTGQEIAKINPGPEVKSTTGWLDVPMALRVVRRKNGEYLLFAEEDFYAKALMYRIKIDP</sequence>
<dbReference type="EMBL" id="CP017599">
    <property type="protein sequence ID" value="AOX02119.1"/>
    <property type="molecule type" value="Genomic_DNA"/>
</dbReference>
<dbReference type="RefSeq" id="WP_070394543.1">
    <property type="nucleotide sequence ID" value="NZ_CP017599.1"/>
</dbReference>
<evidence type="ECO:0000313" key="2">
    <source>
        <dbReference type="EMBL" id="AOX02119.1"/>
    </source>
</evidence>
<dbReference type="InterPro" id="IPR011044">
    <property type="entry name" value="Quino_amine_DH_bsu"/>
</dbReference>
<name>A0A1D8TWT7_9CYAN</name>
<accession>A0A1D8TWT7</accession>
<evidence type="ECO:0000313" key="3">
    <source>
        <dbReference type="Proteomes" id="UP000177870"/>
    </source>
</evidence>
<keyword evidence="1" id="KW-0812">Transmembrane</keyword>
<reference evidence="3" key="1">
    <citation type="submission" date="2016-10" db="EMBL/GenBank/DDBJ databases">
        <title>Comparative genomics uncovers the prolific and rare metabolic potential of the cyanobacterial genus Moorea.</title>
        <authorList>
            <person name="Leao T."/>
            <person name="Castelao G."/>
            <person name="Korobeynikov A."/>
            <person name="Monroe E.A."/>
            <person name="Podell S."/>
            <person name="Glukhov E."/>
            <person name="Allen E."/>
            <person name="Gerwick W.H."/>
            <person name="Gerwick L."/>
        </authorList>
    </citation>
    <scope>NUCLEOTIDE SEQUENCE [LARGE SCALE GENOMIC DNA]</scope>
    <source>
        <strain evidence="3">PAL-8-15-08-1</strain>
    </source>
</reference>